<dbReference type="PANTHER" id="PTHR45348">
    <property type="entry name" value="HYPOTHETICAL OXIDOREDUCTASE (EUROFUNG)"/>
    <property type="match status" value="1"/>
</dbReference>
<dbReference type="InterPro" id="IPR036291">
    <property type="entry name" value="NAD(P)-bd_dom_sf"/>
</dbReference>
<evidence type="ECO:0000259" key="1">
    <source>
        <dbReference type="SMART" id="SM00829"/>
    </source>
</evidence>
<organism evidence="2 3">
    <name type="scientific">Schizophyllum amplum</name>
    <dbReference type="NCBI Taxonomy" id="97359"/>
    <lineage>
        <taxon>Eukaryota</taxon>
        <taxon>Fungi</taxon>
        <taxon>Dikarya</taxon>
        <taxon>Basidiomycota</taxon>
        <taxon>Agaricomycotina</taxon>
        <taxon>Agaricomycetes</taxon>
        <taxon>Agaricomycetidae</taxon>
        <taxon>Agaricales</taxon>
        <taxon>Schizophyllaceae</taxon>
        <taxon>Schizophyllum</taxon>
    </lineage>
</organism>
<feature type="domain" description="Enoyl reductase (ER)" evidence="1">
    <location>
        <begin position="39"/>
        <end position="340"/>
    </location>
</feature>
<comment type="caution">
    <text evidence="2">The sequence shown here is derived from an EMBL/GenBank/DDBJ whole genome shotgun (WGS) entry which is preliminary data.</text>
</comment>
<dbReference type="Pfam" id="PF08240">
    <property type="entry name" value="ADH_N"/>
    <property type="match status" value="1"/>
</dbReference>
<name>A0A550CWF2_9AGAR</name>
<dbReference type="SMART" id="SM00829">
    <property type="entry name" value="PKS_ER"/>
    <property type="match status" value="1"/>
</dbReference>
<reference evidence="2 3" key="1">
    <citation type="journal article" date="2019" name="New Phytol.">
        <title>Comparative genomics reveals unique wood-decay strategies and fruiting body development in the Schizophyllaceae.</title>
        <authorList>
            <person name="Almasi E."/>
            <person name="Sahu N."/>
            <person name="Krizsan K."/>
            <person name="Balint B."/>
            <person name="Kovacs G.M."/>
            <person name="Kiss B."/>
            <person name="Cseklye J."/>
            <person name="Drula E."/>
            <person name="Henrissat B."/>
            <person name="Nagy I."/>
            <person name="Chovatia M."/>
            <person name="Adam C."/>
            <person name="LaButti K."/>
            <person name="Lipzen A."/>
            <person name="Riley R."/>
            <person name="Grigoriev I.V."/>
            <person name="Nagy L.G."/>
        </authorList>
    </citation>
    <scope>NUCLEOTIDE SEQUENCE [LARGE SCALE GENOMIC DNA]</scope>
    <source>
        <strain evidence="2 3">NL-1724</strain>
    </source>
</reference>
<dbReference type="SUPFAM" id="SSF50129">
    <property type="entry name" value="GroES-like"/>
    <property type="match status" value="1"/>
</dbReference>
<sequence length="388" mass="42041">MAGAYKEIVSTLHRIHDNLTMSALPESIKALQVLPDRKGVQVVTIPFASQEKVQNLADNEIIIRVRAVGLNPTDWKHALREWGTPGTISGCDAAGDVVKVGAAVKHLKVGDRAAGFNFGGSWQKDNGAYAEYVRFIGSVCFKLPDEMTYEEASSFPIPHLTAVQALYMRLGLPKPDIKPANEKILIWGGSTAVGHHTIQLAKLSGLTVFVTASPSAHEELKALGADHCFDYKDADVVSKITSAEGGADIIYGVDTVVEKGSTDLMVDAMSKTRGGTIITTLPIPDETKNRRADVSVDFTLVYTELGYELTFAHAASFPAMKEDEARALEYVSQDMPKILAGWKAGQGAPKFKTQRLRKMQGGLENIVEGLMVMAEGSYGREKLVYTVA</sequence>
<dbReference type="OrthoDB" id="10257049at2759"/>
<dbReference type="EMBL" id="VDMD01000001">
    <property type="protein sequence ID" value="TRM69126.1"/>
    <property type="molecule type" value="Genomic_DNA"/>
</dbReference>
<dbReference type="Gene3D" id="3.40.50.720">
    <property type="entry name" value="NAD(P)-binding Rossmann-like Domain"/>
    <property type="match status" value="1"/>
</dbReference>
<dbReference type="InterPro" id="IPR047122">
    <property type="entry name" value="Trans-enoyl_RdTase-like"/>
</dbReference>
<dbReference type="GO" id="GO:0016651">
    <property type="term" value="F:oxidoreductase activity, acting on NAD(P)H"/>
    <property type="evidence" value="ECO:0007669"/>
    <property type="project" value="InterPro"/>
</dbReference>
<dbReference type="InterPro" id="IPR011032">
    <property type="entry name" value="GroES-like_sf"/>
</dbReference>
<dbReference type="PANTHER" id="PTHR45348:SF2">
    <property type="entry name" value="ZINC-TYPE ALCOHOL DEHYDROGENASE-LIKE PROTEIN C2E1P3.01"/>
    <property type="match status" value="1"/>
</dbReference>
<dbReference type="InterPro" id="IPR020843">
    <property type="entry name" value="ER"/>
</dbReference>
<dbReference type="InterPro" id="IPR013149">
    <property type="entry name" value="ADH-like_C"/>
</dbReference>
<accession>A0A550CWF2</accession>
<dbReference type="Gene3D" id="3.90.180.10">
    <property type="entry name" value="Medium-chain alcohol dehydrogenases, catalytic domain"/>
    <property type="match status" value="1"/>
</dbReference>
<dbReference type="InterPro" id="IPR013154">
    <property type="entry name" value="ADH-like_N"/>
</dbReference>
<dbReference type="Pfam" id="PF00107">
    <property type="entry name" value="ADH_zinc_N"/>
    <property type="match status" value="1"/>
</dbReference>
<dbReference type="SUPFAM" id="SSF51735">
    <property type="entry name" value="NAD(P)-binding Rossmann-fold domains"/>
    <property type="match status" value="1"/>
</dbReference>
<dbReference type="CDD" id="cd08249">
    <property type="entry name" value="enoyl_reductase_like"/>
    <property type="match status" value="1"/>
</dbReference>
<proteinExistence type="predicted"/>
<dbReference type="AlphaFoldDB" id="A0A550CWF2"/>
<gene>
    <name evidence="2" type="ORF">BD626DRAFT_421146</name>
</gene>
<evidence type="ECO:0000313" key="3">
    <source>
        <dbReference type="Proteomes" id="UP000320762"/>
    </source>
</evidence>
<protein>
    <submittedName>
        <fullName evidence="2">Chaperonin 10-like protein</fullName>
    </submittedName>
</protein>
<evidence type="ECO:0000313" key="2">
    <source>
        <dbReference type="EMBL" id="TRM69126.1"/>
    </source>
</evidence>
<dbReference type="Proteomes" id="UP000320762">
    <property type="component" value="Unassembled WGS sequence"/>
</dbReference>
<dbReference type="STRING" id="97359.A0A550CWF2"/>
<keyword evidence="3" id="KW-1185">Reference proteome</keyword>